<dbReference type="AlphaFoldDB" id="A0A0F9NI25"/>
<keyword evidence="5" id="KW-0411">Iron-sulfur</keyword>
<evidence type="ECO:0000313" key="7">
    <source>
        <dbReference type="EMBL" id="KKN11632.1"/>
    </source>
</evidence>
<dbReference type="GO" id="GO:0016491">
    <property type="term" value="F:oxidoreductase activity"/>
    <property type="evidence" value="ECO:0007669"/>
    <property type="project" value="UniProtKB-KW"/>
</dbReference>
<dbReference type="GO" id="GO:0005886">
    <property type="term" value="C:plasma membrane"/>
    <property type="evidence" value="ECO:0007669"/>
    <property type="project" value="TreeGrafter"/>
</dbReference>
<keyword evidence="4" id="KW-0408">Iron</keyword>
<evidence type="ECO:0000256" key="3">
    <source>
        <dbReference type="ARBA" id="ARBA00023002"/>
    </source>
</evidence>
<sequence>MFDKSNCSKCENIDCLTRCQWMDFNDVKEARIEINKLINEDEESRILNECMLCFACDEYCPYNSHPFDIINELQERYQSQNILPSITQNSIDMYKAKGEFVARPIDPEKPVLNKCAFPKMNAKEMKGPIFDDLQSVGGLHYFCQLVYQHVAKPSIIKERIPIILENFKKAGVLKDTEVICWHDECYGLYTSYCQRNNMEVPFKPVHIFEYIYNYLKDHESEITKLDIKAAYQRNCSNRYVPETDAILDKICELIGVERVTRKYDRENGMCCAAPFGMRGHKKLVRKTQNDNVQDMVENGAQICIFNCPMCKDTLERKVTGKGMKVYFISDLARMALGEKLDY</sequence>
<dbReference type="Pfam" id="PF02754">
    <property type="entry name" value="CCG"/>
    <property type="match status" value="1"/>
</dbReference>
<evidence type="ECO:0000256" key="1">
    <source>
        <dbReference type="ARBA" id="ARBA00022485"/>
    </source>
</evidence>
<accession>A0A0F9NI25</accession>
<dbReference type="GO" id="GO:0051539">
    <property type="term" value="F:4 iron, 4 sulfur cluster binding"/>
    <property type="evidence" value="ECO:0007669"/>
    <property type="project" value="UniProtKB-KW"/>
</dbReference>
<name>A0A0F9NI25_9ZZZZ</name>
<dbReference type="InterPro" id="IPR017900">
    <property type="entry name" value="4Fe4S_Fe_S_CS"/>
</dbReference>
<proteinExistence type="predicted"/>
<evidence type="ECO:0000256" key="5">
    <source>
        <dbReference type="ARBA" id="ARBA00023014"/>
    </source>
</evidence>
<dbReference type="PANTHER" id="PTHR43255:SF1">
    <property type="entry name" value="IRON-SULFUR-BINDING OXIDOREDUCTASE FADF-RELATED"/>
    <property type="match status" value="1"/>
</dbReference>
<dbReference type="PROSITE" id="PS00198">
    <property type="entry name" value="4FE4S_FER_1"/>
    <property type="match status" value="1"/>
</dbReference>
<evidence type="ECO:0000256" key="2">
    <source>
        <dbReference type="ARBA" id="ARBA00022723"/>
    </source>
</evidence>
<dbReference type="GO" id="GO:0046872">
    <property type="term" value="F:metal ion binding"/>
    <property type="evidence" value="ECO:0007669"/>
    <property type="project" value="UniProtKB-KW"/>
</dbReference>
<dbReference type="InterPro" id="IPR051460">
    <property type="entry name" value="HdrC_iron-sulfur_subunit"/>
</dbReference>
<evidence type="ECO:0000259" key="6">
    <source>
        <dbReference type="Pfam" id="PF02754"/>
    </source>
</evidence>
<keyword evidence="3" id="KW-0560">Oxidoreductase</keyword>
<reference evidence="7" key="1">
    <citation type="journal article" date="2015" name="Nature">
        <title>Complex archaea that bridge the gap between prokaryotes and eukaryotes.</title>
        <authorList>
            <person name="Spang A."/>
            <person name="Saw J.H."/>
            <person name="Jorgensen S.L."/>
            <person name="Zaremba-Niedzwiedzka K."/>
            <person name="Martijn J."/>
            <person name="Lind A.E."/>
            <person name="van Eijk R."/>
            <person name="Schleper C."/>
            <person name="Guy L."/>
            <person name="Ettema T.J."/>
        </authorList>
    </citation>
    <scope>NUCLEOTIDE SEQUENCE</scope>
</reference>
<gene>
    <name evidence="7" type="ORF">LCGC14_1024550</name>
</gene>
<dbReference type="InterPro" id="IPR004017">
    <property type="entry name" value="Cys_rich_dom"/>
</dbReference>
<comment type="caution">
    <text evidence="7">The sequence shown here is derived from an EMBL/GenBank/DDBJ whole genome shotgun (WGS) entry which is preliminary data.</text>
</comment>
<dbReference type="SUPFAM" id="SSF54862">
    <property type="entry name" value="4Fe-4S ferredoxins"/>
    <property type="match status" value="1"/>
</dbReference>
<dbReference type="PANTHER" id="PTHR43255">
    <property type="entry name" value="IRON-SULFUR-BINDING OXIDOREDUCTASE FADF-RELATED-RELATED"/>
    <property type="match status" value="1"/>
</dbReference>
<keyword evidence="2" id="KW-0479">Metal-binding</keyword>
<evidence type="ECO:0000256" key="4">
    <source>
        <dbReference type="ARBA" id="ARBA00023004"/>
    </source>
</evidence>
<organism evidence="7">
    <name type="scientific">marine sediment metagenome</name>
    <dbReference type="NCBI Taxonomy" id="412755"/>
    <lineage>
        <taxon>unclassified sequences</taxon>
        <taxon>metagenomes</taxon>
        <taxon>ecological metagenomes</taxon>
    </lineage>
</organism>
<feature type="domain" description="Cysteine-rich" evidence="6">
    <location>
        <begin position="230"/>
        <end position="314"/>
    </location>
</feature>
<keyword evidence="1" id="KW-0004">4Fe-4S</keyword>
<protein>
    <recommendedName>
        <fullName evidence="6">Cysteine-rich domain-containing protein</fullName>
    </recommendedName>
</protein>
<dbReference type="EMBL" id="LAZR01004115">
    <property type="protein sequence ID" value="KKN11632.1"/>
    <property type="molecule type" value="Genomic_DNA"/>
</dbReference>